<keyword evidence="2" id="KW-1185">Reference proteome</keyword>
<dbReference type="GO" id="GO:0004311">
    <property type="term" value="F:geranylgeranyl diphosphate synthase activity"/>
    <property type="evidence" value="ECO:0007669"/>
    <property type="project" value="InterPro"/>
</dbReference>
<accession>A0A1N7AV70</accession>
<dbReference type="OrthoDB" id="9807580at2"/>
<reference evidence="2" key="1">
    <citation type="submission" date="2017-01" db="EMBL/GenBank/DDBJ databases">
        <authorList>
            <person name="Varghese N."/>
            <person name="Submissions S."/>
        </authorList>
    </citation>
    <scope>NUCLEOTIDE SEQUENCE [LARGE SCALE GENOMIC DNA]</scope>
    <source>
        <strain evidence="2">ATCC 51758</strain>
    </source>
</reference>
<dbReference type="Proteomes" id="UP000186819">
    <property type="component" value="Unassembled WGS sequence"/>
</dbReference>
<dbReference type="STRING" id="34027.SAMN05421829_11566"/>
<sequence length="277" mass="31763">MPVDHYENFPVASLLLPARLREPVEAIYAFARSADDVADEGDMAPVARLARLNDYRIELNAIGAGQPPRDASLAPIFTRLAANVRDHKLPLQYFRDLLDAFSQDVGKTRYADFAELLDYCRRSASPVGRLLLHLYDAAAPDNLRRSDLICTSLQLINFWQDVAIDWRKRRIYLPQADMARFGVDEAHIDSGRCDAAWCALMDFEVQRARAMMLEGAPLARQLPGRIGWELRLMVLGGLRILERIETVGYDVFRRRPTLTRSDWPRLAWRSVHYPRNR</sequence>
<dbReference type="Pfam" id="PF00494">
    <property type="entry name" value="SQS_PSY"/>
    <property type="match status" value="1"/>
</dbReference>
<protein>
    <submittedName>
        <fullName evidence="1">Phytoene synthase</fullName>
    </submittedName>
</protein>
<dbReference type="SFLD" id="SFLDG01018">
    <property type="entry name" value="Squalene/Phytoene_Synthase_Lik"/>
    <property type="match status" value="1"/>
</dbReference>
<dbReference type="EMBL" id="FTMD01000015">
    <property type="protein sequence ID" value="SIR43009.1"/>
    <property type="molecule type" value="Genomic_DNA"/>
</dbReference>
<dbReference type="CDD" id="cd00683">
    <property type="entry name" value="Trans_IPPS_HH"/>
    <property type="match status" value="1"/>
</dbReference>
<proteinExistence type="predicted"/>
<name>A0A1N7AV70_9RHOO</name>
<dbReference type="NCBIfam" id="TIGR03464">
    <property type="entry name" value="HpnC"/>
    <property type="match status" value="1"/>
</dbReference>
<dbReference type="SUPFAM" id="SSF48576">
    <property type="entry name" value="Terpenoid synthases"/>
    <property type="match status" value="1"/>
</dbReference>
<dbReference type="GO" id="GO:0051996">
    <property type="term" value="F:squalene synthase [NAD(P)H] activity"/>
    <property type="evidence" value="ECO:0007669"/>
    <property type="project" value="InterPro"/>
</dbReference>
<dbReference type="PANTHER" id="PTHR31480">
    <property type="entry name" value="BIFUNCTIONAL LYCOPENE CYCLASE/PHYTOENE SYNTHASE"/>
    <property type="match status" value="1"/>
</dbReference>
<evidence type="ECO:0000313" key="1">
    <source>
        <dbReference type="EMBL" id="SIR43009.1"/>
    </source>
</evidence>
<dbReference type="InterPro" id="IPR002060">
    <property type="entry name" value="Squ/phyt_synthse"/>
</dbReference>
<evidence type="ECO:0000313" key="2">
    <source>
        <dbReference type="Proteomes" id="UP000186819"/>
    </source>
</evidence>
<dbReference type="SFLD" id="SFLDG01212">
    <property type="entry name" value="Phytoene_synthase_like"/>
    <property type="match status" value="1"/>
</dbReference>
<gene>
    <name evidence="1" type="ORF">SAMN05421829_11566</name>
</gene>
<dbReference type="GO" id="GO:0016114">
    <property type="term" value="P:terpenoid biosynthetic process"/>
    <property type="evidence" value="ECO:0007669"/>
    <property type="project" value="UniProtKB-ARBA"/>
</dbReference>
<dbReference type="RefSeq" id="WP_076603754.1">
    <property type="nucleotide sequence ID" value="NZ_FTMD01000015.1"/>
</dbReference>
<dbReference type="InterPro" id="IPR033904">
    <property type="entry name" value="Trans_IPPS_HH"/>
</dbReference>
<dbReference type="InterPro" id="IPR008949">
    <property type="entry name" value="Isoprenoid_synthase_dom_sf"/>
</dbReference>
<dbReference type="Gene3D" id="1.10.600.10">
    <property type="entry name" value="Farnesyl Diphosphate Synthase"/>
    <property type="match status" value="1"/>
</dbReference>
<dbReference type="InterPro" id="IPR017827">
    <property type="entry name" value="HSQ_synthase_HpnC"/>
</dbReference>
<dbReference type="AlphaFoldDB" id="A0A1N7AV70"/>
<organism evidence="1 2">
    <name type="scientific">Aromatoleum tolulyticum</name>
    <dbReference type="NCBI Taxonomy" id="34027"/>
    <lineage>
        <taxon>Bacteria</taxon>
        <taxon>Pseudomonadati</taxon>
        <taxon>Pseudomonadota</taxon>
        <taxon>Betaproteobacteria</taxon>
        <taxon>Rhodocyclales</taxon>
        <taxon>Rhodocyclaceae</taxon>
        <taxon>Aromatoleum</taxon>
    </lineage>
</organism>
<dbReference type="SFLD" id="SFLDS00005">
    <property type="entry name" value="Isoprenoid_Synthase_Type_I"/>
    <property type="match status" value="1"/>
</dbReference>
<dbReference type="InterPro" id="IPR044843">
    <property type="entry name" value="Trans_IPPS_bact-type"/>
</dbReference>